<reference evidence="2 3" key="1">
    <citation type="submission" date="2016-07" db="EMBL/GenBank/DDBJ databases">
        <title>Pervasive Adenine N6-methylation of Active Genes in Fungi.</title>
        <authorList>
            <consortium name="DOE Joint Genome Institute"/>
            <person name="Mondo S.J."/>
            <person name="Dannebaum R.O."/>
            <person name="Kuo R.C."/>
            <person name="Labutti K."/>
            <person name="Haridas S."/>
            <person name="Kuo A."/>
            <person name="Salamov A."/>
            <person name="Ahrendt S.R."/>
            <person name="Lipzen A."/>
            <person name="Sullivan W."/>
            <person name="Andreopoulos W.B."/>
            <person name="Clum A."/>
            <person name="Lindquist E."/>
            <person name="Daum C."/>
            <person name="Ramamoorthy G.K."/>
            <person name="Gryganskyi A."/>
            <person name="Culley D."/>
            <person name="Magnuson J.K."/>
            <person name="James T.Y."/>
            <person name="O'Malley M.A."/>
            <person name="Stajich J.E."/>
            <person name="Spatafora J.W."/>
            <person name="Visel A."/>
            <person name="Grigoriev I.V."/>
        </authorList>
    </citation>
    <scope>NUCLEOTIDE SEQUENCE [LARGE SCALE GENOMIC DNA]</scope>
    <source>
        <strain evidence="2 3">PL171</strain>
    </source>
</reference>
<evidence type="ECO:0000313" key="2">
    <source>
        <dbReference type="EMBL" id="ORZ35636.1"/>
    </source>
</evidence>
<protein>
    <submittedName>
        <fullName evidence="2">Uncharacterized protein</fullName>
    </submittedName>
</protein>
<organism evidence="2 3">
    <name type="scientific">Catenaria anguillulae PL171</name>
    <dbReference type="NCBI Taxonomy" id="765915"/>
    <lineage>
        <taxon>Eukaryota</taxon>
        <taxon>Fungi</taxon>
        <taxon>Fungi incertae sedis</taxon>
        <taxon>Blastocladiomycota</taxon>
        <taxon>Blastocladiomycetes</taxon>
        <taxon>Blastocladiales</taxon>
        <taxon>Catenariaceae</taxon>
        <taxon>Catenaria</taxon>
    </lineage>
</organism>
<comment type="caution">
    <text evidence="2">The sequence shown here is derived from an EMBL/GenBank/DDBJ whole genome shotgun (WGS) entry which is preliminary data.</text>
</comment>
<keyword evidence="3" id="KW-1185">Reference proteome</keyword>
<dbReference type="EMBL" id="MCFL01000021">
    <property type="protein sequence ID" value="ORZ35636.1"/>
    <property type="molecule type" value="Genomic_DNA"/>
</dbReference>
<dbReference type="AlphaFoldDB" id="A0A1Y2HM35"/>
<dbReference type="Proteomes" id="UP000193411">
    <property type="component" value="Unassembled WGS sequence"/>
</dbReference>
<name>A0A1Y2HM35_9FUNG</name>
<feature type="region of interest" description="Disordered" evidence="1">
    <location>
        <begin position="41"/>
        <end position="74"/>
    </location>
</feature>
<proteinExistence type="predicted"/>
<evidence type="ECO:0000313" key="3">
    <source>
        <dbReference type="Proteomes" id="UP000193411"/>
    </source>
</evidence>
<accession>A0A1Y2HM35</accession>
<gene>
    <name evidence="2" type="ORF">BCR44DRAFT_1115647</name>
</gene>
<sequence>MSCGMHISMTGPKVPTHRFPHETIWLSPFSYALRPRTFAQTQKRRFGKLSRANSAIPPPSHRSQSPRGTQGQAR</sequence>
<evidence type="ECO:0000256" key="1">
    <source>
        <dbReference type="SAM" id="MobiDB-lite"/>
    </source>
</evidence>
<feature type="compositionally biased region" description="Polar residues" evidence="1">
    <location>
        <begin position="61"/>
        <end position="74"/>
    </location>
</feature>